<dbReference type="EMBL" id="SRLO01000126">
    <property type="protein sequence ID" value="TNN73268.1"/>
    <property type="molecule type" value="Genomic_DNA"/>
</dbReference>
<reference evidence="2 3" key="1">
    <citation type="submission" date="2019-03" db="EMBL/GenBank/DDBJ databases">
        <title>First draft genome of Liparis tanakae, snailfish: a comprehensive survey of snailfish specific genes.</title>
        <authorList>
            <person name="Kim W."/>
            <person name="Song I."/>
            <person name="Jeong J.-H."/>
            <person name="Kim D."/>
            <person name="Kim S."/>
            <person name="Ryu S."/>
            <person name="Song J.Y."/>
            <person name="Lee S.K."/>
        </authorList>
    </citation>
    <scope>NUCLEOTIDE SEQUENCE [LARGE SCALE GENOMIC DNA]</scope>
    <source>
        <tissue evidence="2">Muscle</tissue>
    </source>
</reference>
<evidence type="ECO:0000313" key="2">
    <source>
        <dbReference type="EMBL" id="TNN73268.1"/>
    </source>
</evidence>
<evidence type="ECO:0000313" key="3">
    <source>
        <dbReference type="Proteomes" id="UP000314294"/>
    </source>
</evidence>
<dbReference type="Proteomes" id="UP000314294">
    <property type="component" value="Unassembled WGS sequence"/>
</dbReference>
<evidence type="ECO:0000256" key="1">
    <source>
        <dbReference type="SAM" id="MobiDB-lite"/>
    </source>
</evidence>
<sequence length="112" mass="12541">MGSMSLQEGCLATKSSTTSGSIDLIQNKLTCVTPISDGPVSACPRWELTHHGSRNMVATLNPIRTHIIMKTGSYNLTLHYRSQQRGRHLHAHSCQRRSEVGTRRTEVEEIRK</sequence>
<dbReference type="AlphaFoldDB" id="A0A4Z2I5M9"/>
<organism evidence="2 3">
    <name type="scientific">Liparis tanakae</name>
    <name type="common">Tanaka's snailfish</name>
    <dbReference type="NCBI Taxonomy" id="230148"/>
    <lineage>
        <taxon>Eukaryota</taxon>
        <taxon>Metazoa</taxon>
        <taxon>Chordata</taxon>
        <taxon>Craniata</taxon>
        <taxon>Vertebrata</taxon>
        <taxon>Euteleostomi</taxon>
        <taxon>Actinopterygii</taxon>
        <taxon>Neopterygii</taxon>
        <taxon>Teleostei</taxon>
        <taxon>Neoteleostei</taxon>
        <taxon>Acanthomorphata</taxon>
        <taxon>Eupercaria</taxon>
        <taxon>Perciformes</taxon>
        <taxon>Cottioidei</taxon>
        <taxon>Cottales</taxon>
        <taxon>Liparidae</taxon>
        <taxon>Liparis</taxon>
    </lineage>
</organism>
<gene>
    <name evidence="2" type="ORF">EYF80_016431</name>
</gene>
<feature type="compositionally biased region" description="Basic and acidic residues" evidence="1">
    <location>
        <begin position="96"/>
        <end position="112"/>
    </location>
</feature>
<keyword evidence="3" id="KW-1185">Reference proteome</keyword>
<feature type="compositionally biased region" description="Basic residues" evidence="1">
    <location>
        <begin position="86"/>
        <end position="95"/>
    </location>
</feature>
<proteinExistence type="predicted"/>
<name>A0A4Z2I5M9_9TELE</name>
<comment type="caution">
    <text evidence="2">The sequence shown here is derived from an EMBL/GenBank/DDBJ whole genome shotgun (WGS) entry which is preliminary data.</text>
</comment>
<accession>A0A4Z2I5M9</accession>
<feature type="region of interest" description="Disordered" evidence="1">
    <location>
        <begin position="86"/>
        <end position="112"/>
    </location>
</feature>
<protein>
    <submittedName>
        <fullName evidence="2">Uncharacterized protein</fullName>
    </submittedName>
</protein>